<organism evidence="1 2">
    <name type="scientific">Fusarium oxysporum NRRL 32931</name>
    <dbReference type="NCBI Taxonomy" id="660029"/>
    <lineage>
        <taxon>Eukaryota</taxon>
        <taxon>Fungi</taxon>
        <taxon>Dikarya</taxon>
        <taxon>Ascomycota</taxon>
        <taxon>Pezizomycotina</taxon>
        <taxon>Sordariomycetes</taxon>
        <taxon>Hypocreomycetidae</taxon>
        <taxon>Hypocreales</taxon>
        <taxon>Nectriaceae</taxon>
        <taxon>Fusarium</taxon>
        <taxon>Fusarium oxysporum species complex</taxon>
    </lineage>
</organism>
<evidence type="ECO:0000313" key="1">
    <source>
        <dbReference type="EMBL" id="EWY79991.1"/>
    </source>
</evidence>
<dbReference type="AlphaFoldDB" id="W9HIJ8"/>
<reference evidence="1 2" key="1">
    <citation type="submission" date="2011-06" db="EMBL/GenBank/DDBJ databases">
        <title>The Genome Sequence of Fusarium oxysporum FOSC 3-a.</title>
        <authorList>
            <consortium name="The Broad Institute Genome Sequencing Platform"/>
            <person name="Ma L.-J."/>
            <person name="Gale L.R."/>
            <person name="Schwartz D.C."/>
            <person name="Zhou S."/>
            <person name="Corby-Kistler H."/>
            <person name="Young S.K."/>
            <person name="Zeng Q."/>
            <person name="Gargeya S."/>
            <person name="Fitzgerald M."/>
            <person name="Haas B."/>
            <person name="Abouelleil A."/>
            <person name="Alvarado L."/>
            <person name="Arachchi H.M."/>
            <person name="Berlin A."/>
            <person name="Brown A."/>
            <person name="Chapman S.B."/>
            <person name="Chen Z."/>
            <person name="Dunbar C."/>
            <person name="Freedman E."/>
            <person name="Gearin G."/>
            <person name="Gellesch M."/>
            <person name="Goldberg J."/>
            <person name="Griggs A."/>
            <person name="Gujja S."/>
            <person name="Heiman D."/>
            <person name="Howarth C."/>
            <person name="Larson L."/>
            <person name="Lui A."/>
            <person name="MacDonald P.J.P."/>
            <person name="Mehta T."/>
            <person name="Montmayeur A."/>
            <person name="Murphy C."/>
            <person name="Neiman D."/>
            <person name="Pearson M."/>
            <person name="Priest M."/>
            <person name="Roberts A."/>
            <person name="Saif S."/>
            <person name="Shea T."/>
            <person name="Shenoy N."/>
            <person name="Sisk P."/>
            <person name="Stolte C."/>
            <person name="Sykes S."/>
            <person name="Wortman J."/>
            <person name="Nusbaum C."/>
            <person name="Birren B."/>
        </authorList>
    </citation>
    <scope>NUCLEOTIDE SEQUENCE [LARGE SCALE GENOMIC DNA]</scope>
    <source>
        <strain evidence="2">FOSC 3-a</strain>
    </source>
</reference>
<evidence type="ECO:0000313" key="2">
    <source>
        <dbReference type="Proteomes" id="UP000030753"/>
    </source>
</evidence>
<sequence length="40" mass="4588">MNTLLQNGSIQSHVYYSMLITWSGHSSWEDVTSRGTRLKC</sequence>
<protein>
    <submittedName>
        <fullName evidence="1">Uncharacterized protein</fullName>
    </submittedName>
</protein>
<dbReference type="EMBL" id="JH717852">
    <property type="protein sequence ID" value="EWY79991.1"/>
    <property type="molecule type" value="Genomic_DNA"/>
</dbReference>
<dbReference type="Proteomes" id="UP000030753">
    <property type="component" value="Unassembled WGS sequence"/>
</dbReference>
<name>W9HIJ8_FUSOX</name>
<proteinExistence type="predicted"/>
<gene>
    <name evidence="1" type="ORF">FOYG_16930</name>
</gene>
<dbReference type="HOGENOM" id="CLU_3299374_0_0_1"/>
<accession>W9HIJ8</accession>